<evidence type="ECO:0000313" key="1">
    <source>
        <dbReference type="EMBL" id="PMP94963.1"/>
    </source>
</evidence>
<dbReference type="EMBL" id="PNJD01000363">
    <property type="protein sequence ID" value="PMP94963.1"/>
    <property type="molecule type" value="Genomic_DNA"/>
</dbReference>
<reference evidence="1 2" key="1">
    <citation type="submission" date="2018-01" db="EMBL/GenBank/DDBJ databases">
        <title>Metagenomic assembled genomes from two thermal pools in the Uzon Caldera, Kamchatka, Russia.</title>
        <authorList>
            <person name="Wilkins L."/>
            <person name="Ettinger C."/>
        </authorList>
    </citation>
    <scope>NUCLEOTIDE SEQUENCE [LARGE SCALE GENOMIC DNA]</scope>
    <source>
        <strain evidence="1">ARK-04</strain>
    </source>
</reference>
<sequence>MEPLDKIVSLKDWINSFWDFQKEDLQYLQDLIIKNTPFDPEEIINSLRERFKKRRAFYQIYKHLPNKDLSVNDLEWAEKKLKEIIYREELITDLVNKILDLLTLFIESEELSFLEISSNPFLLH</sequence>
<gene>
    <name evidence="1" type="ORF">C0169_05915</name>
</gene>
<evidence type="ECO:0000313" key="2">
    <source>
        <dbReference type="Proteomes" id="UP000235619"/>
    </source>
</evidence>
<organism evidence="1 2">
    <name type="scientific">Thermodesulfobacterium geofontis</name>
    <dbReference type="NCBI Taxonomy" id="1295609"/>
    <lineage>
        <taxon>Bacteria</taxon>
        <taxon>Pseudomonadati</taxon>
        <taxon>Thermodesulfobacteriota</taxon>
        <taxon>Thermodesulfobacteria</taxon>
        <taxon>Thermodesulfobacteriales</taxon>
        <taxon>Thermodesulfobacteriaceae</taxon>
        <taxon>Thermodesulfobacterium</taxon>
    </lineage>
</organism>
<accession>A0A2N7Q9I1</accession>
<comment type="caution">
    <text evidence="1">The sequence shown here is derived from an EMBL/GenBank/DDBJ whole genome shotgun (WGS) entry which is preliminary data.</text>
</comment>
<dbReference type="AlphaFoldDB" id="A0A2N7Q9I1"/>
<proteinExistence type="predicted"/>
<protein>
    <submittedName>
        <fullName evidence="1">Uncharacterized protein</fullName>
    </submittedName>
</protein>
<dbReference type="Proteomes" id="UP000235619">
    <property type="component" value="Unassembled WGS sequence"/>
</dbReference>
<name>A0A2N7Q9I1_9BACT</name>